<evidence type="ECO:0000256" key="1">
    <source>
        <dbReference type="SAM" id="SignalP"/>
    </source>
</evidence>
<accession>A0ABS7JUZ3</accession>
<evidence type="ECO:0000313" key="3">
    <source>
        <dbReference type="Proteomes" id="UP000782554"/>
    </source>
</evidence>
<evidence type="ECO:0008006" key="4">
    <source>
        <dbReference type="Google" id="ProtNLM"/>
    </source>
</evidence>
<reference evidence="2 3" key="1">
    <citation type="submission" date="2021-08" db="EMBL/GenBank/DDBJ databases">
        <title>Comparative Genomics Analysis of the Genus Qipengyuania Reveals Extensive Genetic Diversity and Metabolic Versatility, Including the Description of Fifteen Novel Species.</title>
        <authorList>
            <person name="Liu Y."/>
        </authorList>
    </citation>
    <scope>NUCLEOTIDE SEQUENCE [LARGE SCALE GENOMIC DNA]</scope>
    <source>
        <strain evidence="2 3">YG27</strain>
    </source>
</reference>
<feature type="chain" id="PRO_5047252528" description="DUF2268 domain-containing protein" evidence="1">
    <location>
        <begin position="21"/>
        <end position="318"/>
    </location>
</feature>
<feature type="signal peptide" evidence="1">
    <location>
        <begin position="1"/>
        <end position="20"/>
    </location>
</feature>
<dbReference type="EMBL" id="JAIGNU010000001">
    <property type="protein sequence ID" value="MBX7501419.1"/>
    <property type="molecule type" value="Genomic_DNA"/>
</dbReference>
<evidence type="ECO:0000313" key="2">
    <source>
        <dbReference type="EMBL" id="MBX7501419.1"/>
    </source>
</evidence>
<organism evidence="2 3">
    <name type="scientific">Qipengyuania mesophila</name>
    <dbReference type="NCBI Taxonomy" id="2867246"/>
    <lineage>
        <taxon>Bacteria</taxon>
        <taxon>Pseudomonadati</taxon>
        <taxon>Pseudomonadota</taxon>
        <taxon>Alphaproteobacteria</taxon>
        <taxon>Sphingomonadales</taxon>
        <taxon>Erythrobacteraceae</taxon>
        <taxon>Qipengyuania</taxon>
    </lineage>
</organism>
<sequence>MFRAMIAASLLGLAACSPVAPPAATPPAPPAGLRLVDYAHEFDAVLQTEADASPDRQLSALEAHFADTLPGFYGSERFGDRAEAADRFRADVLSRWPEKREAALAVADEFADRFDQAIARFEAAVGPLPTERPVYLLMSLGEFDGATRDFGDGENLYFGADAISQYYPGASTMPFLQHELFHLYHSPRMGECPEIWCSLWSEGLATYTAERLNPGASDIELGLHLPEPIRPALDPRRREAICEVRSRLDATGSEAYNPLFTGMSGEATRFPARYGYLVGLWLAEHLGEGHDLSEMAEWHGPELRQRIVAGLAAMAECP</sequence>
<comment type="caution">
    <text evidence="2">The sequence shown here is derived from an EMBL/GenBank/DDBJ whole genome shotgun (WGS) entry which is preliminary data.</text>
</comment>
<name>A0ABS7JUZ3_9SPHN</name>
<proteinExistence type="predicted"/>
<dbReference type="RefSeq" id="WP_221602509.1">
    <property type="nucleotide sequence ID" value="NZ_JAIGNU010000001.1"/>
</dbReference>
<protein>
    <recommendedName>
        <fullName evidence="4">DUF2268 domain-containing protein</fullName>
    </recommendedName>
</protein>
<dbReference type="PROSITE" id="PS51257">
    <property type="entry name" value="PROKAR_LIPOPROTEIN"/>
    <property type="match status" value="1"/>
</dbReference>
<dbReference type="Proteomes" id="UP000782554">
    <property type="component" value="Unassembled WGS sequence"/>
</dbReference>
<keyword evidence="1" id="KW-0732">Signal</keyword>
<keyword evidence="3" id="KW-1185">Reference proteome</keyword>
<gene>
    <name evidence="2" type="ORF">K3181_08195</name>
</gene>